<dbReference type="AlphaFoldDB" id="A0A948TEX4"/>
<evidence type="ECO:0000256" key="1">
    <source>
        <dbReference type="ARBA" id="ARBA00022448"/>
    </source>
</evidence>
<keyword evidence="3 5" id="KW-0067">ATP-binding</keyword>
<evidence type="ECO:0000256" key="3">
    <source>
        <dbReference type="ARBA" id="ARBA00022840"/>
    </source>
</evidence>
<proteinExistence type="predicted"/>
<evidence type="ECO:0000313" key="5">
    <source>
        <dbReference type="EMBL" id="MBU3843363.1"/>
    </source>
</evidence>
<dbReference type="PANTHER" id="PTHR45772">
    <property type="entry name" value="CONSERVED COMPONENT OF ABC TRANSPORTER FOR NATURAL AMINO ACIDS-RELATED"/>
    <property type="match status" value="1"/>
</dbReference>
<dbReference type="CDD" id="cd03219">
    <property type="entry name" value="ABC_Mj1267_LivG_branched"/>
    <property type="match status" value="1"/>
</dbReference>
<dbReference type="Proteomes" id="UP000733611">
    <property type="component" value="Unassembled WGS sequence"/>
</dbReference>
<evidence type="ECO:0000313" key="6">
    <source>
        <dbReference type="Proteomes" id="UP000733611"/>
    </source>
</evidence>
<dbReference type="Pfam" id="PF00005">
    <property type="entry name" value="ABC_tran"/>
    <property type="match status" value="1"/>
</dbReference>
<dbReference type="EMBL" id="JAHLFE010000013">
    <property type="protein sequence ID" value="MBU3843363.1"/>
    <property type="molecule type" value="Genomic_DNA"/>
</dbReference>
<dbReference type="InterPro" id="IPR003439">
    <property type="entry name" value="ABC_transporter-like_ATP-bd"/>
</dbReference>
<keyword evidence="2" id="KW-0547">Nucleotide-binding</keyword>
<accession>A0A948TEX4</accession>
<protein>
    <submittedName>
        <fullName evidence="5">Urea ABC transporter ATP-binding protein UrtD</fullName>
    </submittedName>
</protein>
<dbReference type="GO" id="GO:0005524">
    <property type="term" value="F:ATP binding"/>
    <property type="evidence" value="ECO:0007669"/>
    <property type="project" value="UniProtKB-KW"/>
</dbReference>
<dbReference type="InterPro" id="IPR032823">
    <property type="entry name" value="BCA_ABC_TP_C"/>
</dbReference>
<feature type="domain" description="ABC transporter" evidence="4">
    <location>
        <begin position="59"/>
        <end position="308"/>
    </location>
</feature>
<reference evidence="5" key="1">
    <citation type="journal article" date="2021" name="PeerJ">
        <title>Extensive microbial diversity within the chicken gut microbiome revealed by metagenomics and culture.</title>
        <authorList>
            <person name="Gilroy R."/>
            <person name="Ravi A."/>
            <person name="Getino M."/>
            <person name="Pursley I."/>
            <person name="Horton D.L."/>
            <person name="Alikhan N.F."/>
            <person name="Baker D."/>
            <person name="Gharbi K."/>
            <person name="Hall N."/>
            <person name="Watson M."/>
            <person name="Adriaenssens E.M."/>
            <person name="Foster-Nyarko E."/>
            <person name="Jarju S."/>
            <person name="Secka A."/>
            <person name="Antonio M."/>
            <person name="Oren A."/>
            <person name="Chaudhuri R.R."/>
            <person name="La Ragione R."/>
            <person name="Hildebrand F."/>
            <person name="Pallen M.J."/>
        </authorList>
    </citation>
    <scope>NUCLEOTIDE SEQUENCE</scope>
    <source>
        <strain evidence="5">378</strain>
    </source>
</reference>
<dbReference type="GO" id="GO:0005886">
    <property type="term" value="C:plasma membrane"/>
    <property type="evidence" value="ECO:0007669"/>
    <property type="project" value="TreeGrafter"/>
</dbReference>
<dbReference type="Gene3D" id="3.40.50.300">
    <property type="entry name" value="P-loop containing nucleotide triphosphate hydrolases"/>
    <property type="match status" value="1"/>
</dbReference>
<name>A0A948TEX4_9GAMM</name>
<evidence type="ECO:0000256" key="2">
    <source>
        <dbReference type="ARBA" id="ARBA00022741"/>
    </source>
</evidence>
<comment type="caution">
    <text evidence="5">The sequence shown here is derived from an EMBL/GenBank/DDBJ whole genome shotgun (WGS) entry which is preliminary data.</text>
</comment>
<dbReference type="GO" id="GO:0016887">
    <property type="term" value="F:ATP hydrolysis activity"/>
    <property type="evidence" value="ECO:0007669"/>
    <property type="project" value="InterPro"/>
</dbReference>
<dbReference type="PANTHER" id="PTHR45772:SF8">
    <property type="entry name" value="HIGH-AFFINITY BRANCHED-CHAIN AMINO ACID TRANSPORT ATP-BINDING PROTEIN"/>
    <property type="match status" value="1"/>
</dbReference>
<gene>
    <name evidence="5" type="primary">urtD</name>
    <name evidence="5" type="ORF">H9847_00600</name>
</gene>
<dbReference type="InterPro" id="IPR051120">
    <property type="entry name" value="ABC_AA/LPS_Transport"/>
</dbReference>
<dbReference type="Pfam" id="PF12399">
    <property type="entry name" value="BCA_ABC_TP_C"/>
    <property type="match status" value="1"/>
</dbReference>
<organism evidence="5 6">
    <name type="scientific">Candidatus Anaerobiospirillum pullicola</name>
    <dbReference type="NCBI Taxonomy" id="2838451"/>
    <lineage>
        <taxon>Bacteria</taxon>
        <taxon>Pseudomonadati</taxon>
        <taxon>Pseudomonadota</taxon>
        <taxon>Gammaproteobacteria</taxon>
        <taxon>Aeromonadales</taxon>
        <taxon>Succinivibrionaceae</taxon>
        <taxon>Anaerobiospirillum</taxon>
    </lineage>
</organism>
<keyword evidence="1" id="KW-0813">Transport</keyword>
<dbReference type="InterPro" id="IPR017781">
    <property type="entry name" value="ABC_transptr_urea_ATP-bd_UrtD"/>
</dbReference>
<reference evidence="5" key="2">
    <citation type="submission" date="2021-04" db="EMBL/GenBank/DDBJ databases">
        <authorList>
            <person name="Gilroy R."/>
        </authorList>
    </citation>
    <scope>NUCLEOTIDE SEQUENCE</scope>
    <source>
        <strain evidence="5">378</strain>
    </source>
</reference>
<evidence type="ECO:0000259" key="4">
    <source>
        <dbReference type="PROSITE" id="PS50893"/>
    </source>
</evidence>
<dbReference type="PROSITE" id="PS50893">
    <property type="entry name" value="ABC_TRANSPORTER_2"/>
    <property type="match status" value="1"/>
</dbReference>
<dbReference type="SUPFAM" id="SSF52540">
    <property type="entry name" value="P-loop containing nucleoside triphosphate hydrolases"/>
    <property type="match status" value="1"/>
</dbReference>
<dbReference type="InterPro" id="IPR027417">
    <property type="entry name" value="P-loop_NTPase"/>
</dbReference>
<dbReference type="NCBIfam" id="TIGR03411">
    <property type="entry name" value="urea_trans_UrtD"/>
    <property type="match status" value="1"/>
</dbReference>
<sequence>MSPLNTLRQSGAALRHSGKVLRHPSAALGGAVSKLGHKVLPRSHHKEQQQAPQGRGMMLYVEDLTVSFDGFKALNNLTFYLCAGELRCFIGPNGAGKTTMMDVLTGKTRPDSGSAYFCSDPVHESADNMFNLLEMDEVDVVQAGIGRKFQKPSVIESLTVAQNLELAQEHNKGVFHALTAKLHPHEREFMEEILERIRLSSKRNVLAGILSHGQKQWLEIGMLLMQRPRLIMLDEPVAGMTPEEIEMTIDLLHDLEGKHTIMVIEHDMAFIRAISSLVTVLNAGSVLCEGTIDEVSSDPQVITAYLGSA</sequence>